<feature type="compositionally biased region" description="Basic and acidic residues" evidence="1">
    <location>
        <begin position="286"/>
        <end position="301"/>
    </location>
</feature>
<evidence type="ECO:0000313" key="2">
    <source>
        <dbReference type="EMBL" id="KZT62488.1"/>
    </source>
</evidence>
<dbReference type="AlphaFoldDB" id="A0A165K018"/>
<organism evidence="2 3">
    <name type="scientific">Calocera cornea HHB12733</name>
    <dbReference type="NCBI Taxonomy" id="1353952"/>
    <lineage>
        <taxon>Eukaryota</taxon>
        <taxon>Fungi</taxon>
        <taxon>Dikarya</taxon>
        <taxon>Basidiomycota</taxon>
        <taxon>Agaricomycotina</taxon>
        <taxon>Dacrymycetes</taxon>
        <taxon>Dacrymycetales</taxon>
        <taxon>Dacrymycetaceae</taxon>
        <taxon>Calocera</taxon>
    </lineage>
</organism>
<reference evidence="2 3" key="1">
    <citation type="journal article" date="2016" name="Mol. Biol. Evol.">
        <title>Comparative Genomics of Early-Diverging Mushroom-Forming Fungi Provides Insights into the Origins of Lignocellulose Decay Capabilities.</title>
        <authorList>
            <person name="Nagy L.G."/>
            <person name="Riley R."/>
            <person name="Tritt A."/>
            <person name="Adam C."/>
            <person name="Daum C."/>
            <person name="Floudas D."/>
            <person name="Sun H."/>
            <person name="Yadav J.S."/>
            <person name="Pangilinan J."/>
            <person name="Larsson K.H."/>
            <person name="Matsuura K."/>
            <person name="Barry K."/>
            <person name="Labutti K."/>
            <person name="Kuo R."/>
            <person name="Ohm R.A."/>
            <person name="Bhattacharya S.S."/>
            <person name="Shirouzu T."/>
            <person name="Yoshinaga Y."/>
            <person name="Martin F.M."/>
            <person name="Grigoriev I.V."/>
            <person name="Hibbett D.S."/>
        </authorList>
    </citation>
    <scope>NUCLEOTIDE SEQUENCE [LARGE SCALE GENOMIC DNA]</scope>
    <source>
        <strain evidence="2 3">HHB12733</strain>
    </source>
</reference>
<dbReference type="Proteomes" id="UP000076842">
    <property type="component" value="Unassembled WGS sequence"/>
</dbReference>
<name>A0A165K018_9BASI</name>
<evidence type="ECO:0000313" key="3">
    <source>
        <dbReference type="Proteomes" id="UP000076842"/>
    </source>
</evidence>
<feature type="compositionally biased region" description="Low complexity" evidence="1">
    <location>
        <begin position="38"/>
        <end position="57"/>
    </location>
</feature>
<feature type="region of interest" description="Disordered" evidence="1">
    <location>
        <begin position="11"/>
        <end position="102"/>
    </location>
</feature>
<sequence>MFRLRLATLLPRRAYSTPAPRRPSEGRLAALPTARGLPSHSSHVPSPSGSSAFAAPRPYSPVHTQKQKQKQKQRLALPPVRRTAPSRKPPAPPPAAAPPAPPHALLLTQARKLLSQGAHTDRPLDDMDEAVLTQWIAHVQTADLPATAQQLAYARALVEQGAPAGGRVREQMRFGELAEWLEHAKKYTSYQPPSLVPTGRARRTPASGAQLRRAALLSRLAGRHPPYPPAPLATKGEVSDFLLACKAELARRGTPVWLPSEPQRAELPTEGQRRKLARLGVQLHEGMTRGEASDRLTELQREGGVALGSE</sequence>
<protein>
    <submittedName>
        <fullName evidence="2">Uncharacterized protein</fullName>
    </submittedName>
</protein>
<dbReference type="EMBL" id="KV423916">
    <property type="protein sequence ID" value="KZT62488.1"/>
    <property type="molecule type" value="Genomic_DNA"/>
</dbReference>
<proteinExistence type="predicted"/>
<feature type="compositionally biased region" description="Pro residues" evidence="1">
    <location>
        <begin position="87"/>
        <end position="102"/>
    </location>
</feature>
<evidence type="ECO:0000256" key="1">
    <source>
        <dbReference type="SAM" id="MobiDB-lite"/>
    </source>
</evidence>
<dbReference type="InParanoid" id="A0A165K018"/>
<accession>A0A165K018</accession>
<feature type="region of interest" description="Disordered" evidence="1">
    <location>
        <begin position="281"/>
        <end position="310"/>
    </location>
</feature>
<gene>
    <name evidence="2" type="ORF">CALCODRAFT_204631</name>
</gene>
<keyword evidence="3" id="KW-1185">Reference proteome</keyword>